<dbReference type="PIRSF" id="PIRSF005962">
    <property type="entry name" value="Pept_M20D_amidohydro"/>
    <property type="match status" value="1"/>
</dbReference>
<dbReference type="SUPFAM" id="SSF55031">
    <property type="entry name" value="Bacterial exopeptidase dimerisation domain"/>
    <property type="match status" value="1"/>
</dbReference>
<dbReference type="Pfam" id="PF07687">
    <property type="entry name" value="M20_dimer"/>
    <property type="match status" value="1"/>
</dbReference>
<dbReference type="InterPro" id="IPR002933">
    <property type="entry name" value="Peptidase_M20"/>
</dbReference>
<name>A0A7Y3RJF5_9PROT</name>
<dbReference type="Gene3D" id="3.30.70.360">
    <property type="match status" value="1"/>
</dbReference>
<dbReference type="InterPro" id="IPR036264">
    <property type="entry name" value="Bact_exopeptidase_dim_dom"/>
</dbReference>
<keyword evidence="6" id="KW-1185">Reference proteome</keyword>
<reference evidence="5 6" key="1">
    <citation type="submission" date="2020-05" db="EMBL/GenBank/DDBJ databases">
        <title>Parvularcula mediterraneae sp. nov., isolated from polypropylene straw from shallow seawater of the seashore of Laganas in Zakynthos island, Greece.</title>
        <authorList>
            <person name="Szabo I."/>
            <person name="Al-Omari J."/>
            <person name="Rado J."/>
            <person name="Szerdahelyi G.S."/>
        </authorList>
    </citation>
    <scope>NUCLEOTIDE SEQUENCE [LARGE SCALE GENOMIC DNA]</scope>
    <source>
        <strain evidence="5 6">ZS-1/3</strain>
    </source>
</reference>
<sequence>MIRTALAASALALFASATAQDLKADAAADWKNLKPLYEHLHANPELSFMEVETAKRMAKELRKLGFKVTEKVGKTGVVGVIENGEGPTIMVRADMDGLPVVEDTGLPYASKKTQANRYGDVQPTMHACGHDVHMTALIGTLRQLMDRKEDWSGTLVAILQPAEEIGEGAKAMIDDGLYERFPKPDFVLGLHDAAQMPVGMVGYASGWALANVDSVDLYVKGVGGHGAYPHTAKDPIVIASQIVNSLQTLVSRETNPLDSAVVTVGAFNAGFKHNIISDEAHLQLTVRSYSDETRDRLLKGIERIAKAQAMAAGLPEELMPRMTIADPYTPATYNDPDLSVRAANAMREILGEQAVMETPPVMGGEDFSQYGRTEDDIPTMIFWVGAVDEEVFAASQRGEVELPSLHSPFFAPDAEPAIVTGVTAMTAAVLDLMGE</sequence>
<dbReference type="NCBIfam" id="TIGR01891">
    <property type="entry name" value="amidohydrolases"/>
    <property type="match status" value="1"/>
</dbReference>
<feature type="domain" description="Peptidase M20 dimerisation" evidence="4">
    <location>
        <begin position="212"/>
        <end position="309"/>
    </location>
</feature>
<comment type="caution">
    <text evidence="5">The sequence shown here is derived from an EMBL/GenBank/DDBJ whole genome shotgun (WGS) entry which is preliminary data.</text>
</comment>
<protein>
    <submittedName>
        <fullName evidence="5">Amidohydrolase</fullName>
    </submittedName>
</protein>
<dbReference type="Gene3D" id="3.40.630.10">
    <property type="entry name" value="Zn peptidases"/>
    <property type="match status" value="1"/>
</dbReference>
<organism evidence="5 6">
    <name type="scientific">Parvularcula mediterranea</name>
    <dbReference type="NCBI Taxonomy" id="2732508"/>
    <lineage>
        <taxon>Bacteria</taxon>
        <taxon>Pseudomonadati</taxon>
        <taxon>Pseudomonadota</taxon>
        <taxon>Alphaproteobacteria</taxon>
        <taxon>Parvularculales</taxon>
        <taxon>Parvularculaceae</taxon>
        <taxon>Parvularcula</taxon>
    </lineage>
</organism>
<feature type="signal peptide" evidence="3">
    <location>
        <begin position="1"/>
        <end position="19"/>
    </location>
</feature>
<dbReference type="PANTHER" id="PTHR11014:SF63">
    <property type="entry name" value="METALLOPEPTIDASE, PUTATIVE (AFU_ORTHOLOGUE AFUA_6G09600)-RELATED"/>
    <property type="match status" value="1"/>
</dbReference>
<dbReference type="SUPFAM" id="SSF53187">
    <property type="entry name" value="Zn-dependent exopeptidases"/>
    <property type="match status" value="1"/>
</dbReference>
<feature type="binding site" evidence="2">
    <location>
        <position position="406"/>
    </location>
    <ligand>
        <name>Mn(2+)</name>
        <dbReference type="ChEBI" id="CHEBI:29035"/>
        <label>2</label>
    </ligand>
</feature>
<dbReference type="Pfam" id="PF01546">
    <property type="entry name" value="Peptidase_M20"/>
    <property type="match status" value="1"/>
</dbReference>
<evidence type="ECO:0000256" key="3">
    <source>
        <dbReference type="SAM" id="SignalP"/>
    </source>
</evidence>
<keyword evidence="3" id="KW-0732">Signal</keyword>
<dbReference type="EMBL" id="JABFCX010000002">
    <property type="protein sequence ID" value="NNU15145.1"/>
    <property type="molecule type" value="Genomic_DNA"/>
</dbReference>
<dbReference type="Proteomes" id="UP000536835">
    <property type="component" value="Unassembled WGS sequence"/>
</dbReference>
<dbReference type="InterPro" id="IPR017439">
    <property type="entry name" value="Amidohydrolase"/>
</dbReference>
<feature type="chain" id="PRO_5030888201" evidence="3">
    <location>
        <begin position="20"/>
        <end position="435"/>
    </location>
</feature>
<dbReference type="GO" id="GO:0019877">
    <property type="term" value="P:diaminopimelate biosynthetic process"/>
    <property type="evidence" value="ECO:0007669"/>
    <property type="project" value="UniProtKB-ARBA"/>
</dbReference>
<evidence type="ECO:0000313" key="5">
    <source>
        <dbReference type="EMBL" id="NNU15145.1"/>
    </source>
</evidence>
<evidence type="ECO:0000256" key="2">
    <source>
        <dbReference type="PIRSR" id="PIRSR005962-1"/>
    </source>
</evidence>
<dbReference type="RefSeq" id="WP_173196374.1">
    <property type="nucleotide sequence ID" value="NZ_JABFCX010000002.1"/>
</dbReference>
<evidence type="ECO:0000256" key="1">
    <source>
        <dbReference type="ARBA" id="ARBA00022801"/>
    </source>
</evidence>
<evidence type="ECO:0000313" key="6">
    <source>
        <dbReference type="Proteomes" id="UP000536835"/>
    </source>
</evidence>
<keyword evidence="1 5" id="KW-0378">Hydrolase</keyword>
<dbReference type="AlphaFoldDB" id="A0A7Y3RJF5"/>
<keyword evidence="2" id="KW-0479">Metal-binding</keyword>
<feature type="binding site" evidence="2">
    <location>
        <position position="130"/>
    </location>
    <ligand>
        <name>Mn(2+)</name>
        <dbReference type="ChEBI" id="CHEBI:29035"/>
        <label>2</label>
    </ligand>
</feature>
<keyword evidence="2" id="KW-0464">Manganese</keyword>
<comment type="cofactor">
    <cofactor evidence="2">
        <name>Mn(2+)</name>
        <dbReference type="ChEBI" id="CHEBI:29035"/>
    </cofactor>
    <text evidence="2">The Mn(2+) ion enhances activity.</text>
</comment>
<feature type="binding site" evidence="2">
    <location>
        <position position="191"/>
    </location>
    <ligand>
        <name>Mn(2+)</name>
        <dbReference type="ChEBI" id="CHEBI:29035"/>
        <label>2</label>
    </ligand>
</feature>
<accession>A0A7Y3RJF5</accession>
<evidence type="ECO:0000259" key="4">
    <source>
        <dbReference type="Pfam" id="PF07687"/>
    </source>
</evidence>
<dbReference type="PANTHER" id="PTHR11014">
    <property type="entry name" value="PEPTIDASE M20 FAMILY MEMBER"/>
    <property type="match status" value="1"/>
</dbReference>
<dbReference type="GO" id="GO:0046872">
    <property type="term" value="F:metal ion binding"/>
    <property type="evidence" value="ECO:0007669"/>
    <property type="project" value="UniProtKB-KW"/>
</dbReference>
<dbReference type="FunFam" id="3.30.70.360:FF:000001">
    <property type="entry name" value="N-acetyldiaminopimelate deacetylase"/>
    <property type="match status" value="1"/>
</dbReference>
<gene>
    <name evidence="5" type="ORF">HK107_02250</name>
</gene>
<feature type="binding site" evidence="2">
    <location>
        <position position="164"/>
    </location>
    <ligand>
        <name>Mn(2+)</name>
        <dbReference type="ChEBI" id="CHEBI:29035"/>
        <label>2</label>
    </ligand>
</feature>
<dbReference type="GO" id="GO:0050118">
    <property type="term" value="F:N-acetyldiaminopimelate deacetylase activity"/>
    <property type="evidence" value="ECO:0007669"/>
    <property type="project" value="UniProtKB-ARBA"/>
</dbReference>
<dbReference type="InterPro" id="IPR011650">
    <property type="entry name" value="Peptidase_M20_dimer"/>
</dbReference>
<proteinExistence type="predicted"/>
<feature type="binding site" evidence="2">
    <location>
        <position position="128"/>
    </location>
    <ligand>
        <name>Mn(2+)</name>
        <dbReference type="ChEBI" id="CHEBI:29035"/>
        <label>2</label>
    </ligand>
</feature>